<protein>
    <submittedName>
        <fullName evidence="2">Uncharacterized protein</fullName>
    </submittedName>
</protein>
<evidence type="ECO:0000313" key="2">
    <source>
        <dbReference type="EMBL" id="KYF62090.1"/>
    </source>
</evidence>
<dbReference type="Proteomes" id="UP000075260">
    <property type="component" value="Unassembled WGS sequence"/>
</dbReference>
<evidence type="ECO:0000256" key="1">
    <source>
        <dbReference type="SAM" id="MobiDB-lite"/>
    </source>
</evidence>
<feature type="compositionally biased region" description="Polar residues" evidence="1">
    <location>
        <begin position="350"/>
        <end position="361"/>
    </location>
</feature>
<name>A0A150Q2F0_SORCE</name>
<dbReference type="OrthoDB" id="9817511at2"/>
<organism evidence="2 3">
    <name type="scientific">Sorangium cellulosum</name>
    <name type="common">Polyangium cellulosum</name>
    <dbReference type="NCBI Taxonomy" id="56"/>
    <lineage>
        <taxon>Bacteria</taxon>
        <taxon>Pseudomonadati</taxon>
        <taxon>Myxococcota</taxon>
        <taxon>Polyangia</taxon>
        <taxon>Polyangiales</taxon>
        <taxon>Polyangiaceae</taxon>
        <taxon>Sorangium</taxon>
    </lineage>
</organism>
<dbReference type="AlphaFoldDB" id="A0A150Q2F0"/>
<feature type="region of interest" description="Disordered" evidence="1">
    <location>
        <begin position="326"/>
        <end position="375"/>
    </location>
</feature>
<reference evidence="2 3" key="1">
    <citation type="submission" date="2014-02" db="EMBL/GenBank/DDBJ databases">
        <title>The small core and large imbalanced accessory genome model reveals a collaborative survival strategy of Sorangium cellulosum strains in nature.</title>
        <authorList>
            <person name="Han K."/>
            <person name="Peng R."/>
            <person name="Blom J."/>
            <person name="Li Y.-Z."/>
        </authorList>
    </citation>
    <scope>NUCLEOTIDE SEQUENCE [LARGE SCALE GENOMIC DNA]</scope>
    <source>
        <strain evidence="2 3">So0008-312</strain>
    </source>
</reference>
<dbReference type="EMBL" id="JEMA01001125">
    <property type="protein sequence ID" value="KYF62090.1"/>
    <property type="molecule type" value="Genomic_DNA"/>
</dbReference>
<sequence length="429" mass="44695">MGVPVPVTRSNDLSAGSSSHLFLPIPPPPGAPPTLAPAIEIPIPHGWPFGEGVGKVQKTTTVFVNGRNVVLDQHDCGPLIPQITIPPMNSFIPVQLLQSKRAVIVTCFSVRMNGKTTACTSHWPPLPLLTCGQPTSMPATFTFTNLCTNVHVGMSGADLIGGIAQTAATMAIERCFSKPHGVSLTAQEESQKSLYGAAASLLASIVQHAIDPRYPMRVDATTKGPFGTEIKISVSAGSADTRNNPQKISISIQKKVEDQIKSSSVSIGGSGEYTWDAGGDTTKEGLKGQVGLAGTAPGFGAKASAGGEYHPDAPEGQRGKATFKREEATPFESESTQLDYNPGAPEGRGCSSQTETVARTQSGDRRTTAVNNPDGTRTITVVDNNNGKVTLTTRHETGESMALPEPAGSGGSPPRAVGTPASDIWGPPL</sequence>
<feature type="region of interest" description="Disordered" evidence="1">
    <location>
        <begin position="394"/>
        <end position="429"/>
    </location>
</feature>
<proteinExistence type="predicted"/>
<evidence type="ECO:0000313" key="3">
    <source>
        <dbReference type="Proteomes" id="UP000075260"/>
    </source>
</evidence>
<accession>A0A150Q2F0</accession>
<comment type="caution">
    <text evidence="2">The sequence shown here is derived from an EMBL/GenBank/DDBJ whole genome shotgun (WGS) entry which is preliminary data.</text>
</comment>
<gene>
    <name evidence="2" type="ORF">BE15_24720</name>
</gene>
<dbReference type="RefSeq" id="WP_061612822.1">
    <property type="nucleotide sequence ID" value="NZ_JEMA01001125.1"/>
</dbReference>